<evidence type="ECO:0000256" key="2">
    <source>
        <dbReference type="ARBA" id="ARBA00031461"/>
    </source>
</evidence>
<dbReference type="GO" id="GO:0071555">
    <property type="term" value="P:cell wall organization"/>
    <property type="evidence" value="ECO:0007669"/>
    <property type="project" value="InterPro"/>
</dbReference>
<dbReference type="InterPro" id="IPR013221">
    <property type="entry name" value="Mur_ligase_cen"/>
</dbReference>
<evidence type="ECO:0000313" key="5">
    <source>
        <dbReference type="EMBL" id="OIQ89010.1"/>
    </source>
</evidence>
<dbReference type="Pfam" id="PF08245">
    <property type="entry name" value="Mur_ligase_M"/>
    <property type="match status" value="2"/>
</dbReference>
<dbReference type="GO" id="GO:0047480">
    <property type="term" value="F:UDP-N-acetylmuramoyl-tripeptide-D-alanyl-D-alanine ligase activity"/>
    <property type="evidence" value="ECO:0007669"/>
    <property type="project" value="InterPro"/>
</dbReference>
<dbReference type="NCBIfam" id="NF001126">
    <property type="entry name" value="PRK00139.1-4"/>
    <property type="match status" value="1"/>
</dbReference>
<dbReference type="AlphaFoldDB" id="A0A1J5R0I8"/>
<feature type="domain" description="Mur ligase central" evidence="4">
    <location>
        <begin position="595"/>
        <end position="792"/>
    </location>
</feature>
<dbReference type="Gene3D" id="3.90.190.20">
    <property type="entry name" value="Mur ligase, C-terminal domain"/>
    <property type="match status" value="2"/>
</dbReference>
<dbReference type="NCBIfam" id="TIGR01143">
    <property type="entry name" value="murF"/>
    <property type="match status" value="1"/>
</dbReference>
<feature type="domain" description="Mur ligase central" evidence="4">
    <location>
        <begin position="107"/>
        <end position="308"/>
    </location>
</feature>
<dbReference type="GO" id="GO:0051301">
    <property type="term" value="P:cell division"/>
    <property type="evidence" value="ECO:0007669"/>
    <property type="project" value="InterPro"/>
</dbReference>
<dbReference type="InterPro" id="IPR004101">
    <property type="entry name" value="Mur_ligase_C"/>
</dbReference>
<dbReference type="EMBL" id="MLJW01000348">
    <property type="protein sequence ID" value="OIQ89010.1"/>
    <property type="molecule type" value="Genomic_DNA"/>
</dbReference>
<dbReference type="PANTHER" id="PTHR23135:SF4">
    <property type="entry name" value="UDP-N-ACETYLMURAMOYL-L-ALANYL-D-GLUTAMATE--2,6-DIAMINOPIMELATE LIGASE MURE HOMOLOG, CHLOROPLASTIC"/>
    <property type="match status" value="1"/>
</dbReference>
<dbReference type="Gene3D" id="3.40.1190.10">
    <property type="entry name" value="Mur-like, catalytic domain"/>
    <property type="match status" value="2"/>
</dbReference>
<dbReference type="InterPro" id="IPR005761">
    <property type="entry name" value="UDP-N-AcMur-Glu-dNH2Pim_ligase"/>
</dbReference>
<dbReference type="Pfam" id="PF02875">
    <property type="entry name" value="Mur_ligase_C"/>
    <property type="match status" value="2"/>
</dbReference>
<dbReference type="SUPFAM" id="SSF63418">
    <property type="entry name" value="MurE/MurF N-terminal domain"/>
    <property type="match status" value="2"/>
</dbReference>
<dbReference type="NCBIfam" id="NF008896">
    <property type="entry name" value="PRK11929.1"/>
    <property type="match status" value="1"/>
</dbReference>
<dbReference type="SUPFAM" id="SSF53244">
    <property type="entry name" value="MurD-like peptide ligases, peptide-binding domain"/>
    <property type="match status" value="2"/>
</dbReference>
<gene>
    <name evidence="5" type="primary">murF_9</name>
    <name evidence="5" type="ORF">GALL_290850</name>
</gene>
<accession>A0A1J5R0I8</accession>
<sequence length="959" mass="100425">MNPAFDSCGGVLHALRALGACGSMRSDTRLLRAGDVFVAWPGAAHDPRRHVDEALRRGAVAVLVEADGAGHAAEPRVLAVRGLQRLAGEIADAWYGHPSRHMTVLAVTGTNGKTSCALWVAQALGAAGRRCGVVGTLGVGLPDELVATGLTTPDPVRLHHELAAMRERGVLHCAIEASSIGIEEQRLAGVHLHAAAFTNLTQDHLDYHGSMAAYAAAKRRLFDWPGLQFAVCNIDDASGAALAIHARQRGLQVATTSLQHAADWQARLLPDVAAGMRVELRCGAHRAEVELPLVGRFNVANMLVVCALLRSCGLDFDTLVGALGALSAPPGRMQLIGAAPMVVVDYAHTPDALAQVLQALRPLCRERGGQLWCVFGAGGDRDRSKRAPMAAAVEAFADRIVLSSDNPRSEAPQDIIDDLLQGLVEPTRAAIVLDRAQAIAQTLAHAQPADVVLLAGKGHEPTQEALGVRRAFSDAFHARAALAARGAGWFTLRELAGWVGGRLHGDGALGVQGISTDTRRLQRGDLFVALRGERFDANTMLAQAAAAGAAAVLAERDAEACAGLPGVQVADGGVAFARLALAWRRQQPALPLIAVTGSNGKTTVTQMIASILRAWHGDDGFLATQGNLNNAVGLPLTLLRLRPGHQAAVVELGMNHVGEIAELAAIAEPTIALVNNAQREHQEFMHTVEAVARENGSVLSALPANGVAVFPADDRFAALWAELAGERALLRFALREPGAADAAPAEVRGWIEAADADAMQLALRTPAGDATLRLQLLGAHNAHNALAATAAALAAGAPLAAVVDGLQGFRAVAGRMQRHALRWRDGRALLLIDDTYNANPDSVRAAIELLAQLPGRRLLLLGDMGEVGANGDAFHAEVGALAAARGVEALWSVGHASQAASAAAVGLAVRHLAELDALDVRELAAFDAVLVKGSRFMRMERVLRALQESGVTEEGGHAA</sequence>
<dbReference type="GO" id="GO:0005524">
    <property type="term" value="F:ATP binding"/>
    <property type="evidence" value="ECO:0007669"/>
    <property type="project" value="InterPro"/>
</dbReference>
<dbReference type="NCBIfam" id="TIGR01085">
    <property type="entry name" value="murE"/>
    <property type="match status" value="1"/>
</dbReference>
<evidence type="ECO:0000259" key="4">
    <source>
        <dbReference type="Pfam" id="PF08245"/>
    </source>
</evidence>
<keyword evidence="5" id="KW-0436">Ligase</keyword>
<dbReference type="InterPro" id="IPR005863">
    <property type="entry name" value="UDP-N-AcMur_synth"/>
</dbReference>
<dbReference type="InterPro" id="IPR036615">
    <property type="entry name" value="Mur_ligase_C_dom_sf"/>
</dbReference>
<dbReference type="GO" id="GO:0008360">
    <property type="term" value="P:regulation of cell shape"/>
    <property type="evidence" value="ECO:0007669"/>
    <property type="project" value="InterPro"/>
</dbReference>
<name>A0A1J5R0I8_9ZZZZ</name>
<feature type="domain" description="Mur ligase C-terminal" evidence="3">
    <location>
        <begin position="814"/>
        <end position="935"/>
    </location>
</feature>
<dbReference type="InterPro" id="IPR036565">
    <property type="entry name" value="Mur-like_cat_sf"/>
</dbReference>
<dbReference type="PANTHER" id="PTHR23135">
    <property type="entry name" value="MUR LIGASE FAMILY MEMBER"/>
    <property type="match status" value="1"/>
</dbReference>
<comment type="similarity">
    <text evidence="1">Belongs to the MurCDEF family. MurE subfamily.</text>
</comment>
<dbReference type="GO" id="GO:0005737">
    <property type="term" value="C:cytoplasm"/>
    <property type="evidence" value="ECO:0007669"/>
    <property type="project" value="InterPro"/>
</dbReference>
<organism evidence="5">
    <name type="scientific">mine drainage metagenome</name>
    <dbReference type="NCBI Taxonomy" id="410659"/>
    <lineage>
        <taxon>unclassified sequences</taxon>
        <taxon>metagenomes</taxon>
        <taxon>ecological metagenomes</taxon>
    </lineage>
</organism>
<evidence type="ECO:0000256" key="1">
    <source>
        <dbReference type="ARBA" id="ARBA00005898"/>
    </source>
</evidence>
<dbReference type="HAMAP" id="MF_02019">
    <property type="entry name" value="MurF"/>
    <property type="match status" value="1"/>
</dbReference>
<feature type="domain" description="Mur ligase C-terminal" evidence="3">
    <location>
        <begin position="331"/>
        <end position="458"/>
    </location>
</feature>
<protein>
    <recommendedName>
        <fullName evidence="2">UDP-MurNAc-pentapeptide synthetase</fullName>
    </recommendedName>
</protein>
<reference evidence="5" key="1">
    <citation type="submission" date="2016-10" db="EMBL/GenBank/DDBJ databases">
        <title>Sequence of Gallionella enrichment culture.</title>
        <authorList>
            <person name="Poehlein A."/>
            <person name="Muehling M."/>
            <person name="Daniel R."/>
        </authorList>
    </citation>
    <scope>NUCLEOTIDE SEQUENCE</scope>
</reference>
<dbReference type="Gene3D" id="3.40.1390.10">
    <property type="entry name" value="MurE/MurF, N-terminal domain"/>
    <property type="match status" value="2"/>
</dbReference>
<dbReference type="HAMAP" id="MF_00208">
    <property type="entry name" value="MurE"/>
    <property type="match status" value="1"/>
</dbReference>
<dbReference type="SUPFAM" id="SSF53623">
    <property type="entry name" value="MurD-like peptide ligases, catalytic domain"/>
    <property type="match status" value="2"/>
</dbReference>
<proteinExistence type="inferred from homology"/>
<comment type="caution">
    <text evidence="5">The sequence shown here is derived from an EMBL/GenBank/DDBJ whole genome shotgun (WGS) entry which is preliminary data.</text>
</comment>
<evidence type="ECO:0000259" key="3">
    <source>
        <dbReference type="Pfam" id="PF02875"/>
    </source>
</evidence>
<dbReference type="InterPro" id="IPR035911">
    <property type="entry name" value="MurE/MurF_N"/>
</dbReference>